<dbReference type="AlphaFoldDB" id="A0A8J2LHH1"/>
<name>A0A8J2LHH1_9HEXA</name>
<feature type="region of interest" description="Disordered" evidence="1">
    <location>
        <begin position="1"/>
        <end position="27"/>
    </location>
</feature>
<dbReference type="Proteomes" id="UP000708208">
    <property type="component" value="Unassembled WGS sequence"/>
</dbReference>
<comment type="caution">
    <text evidence="2">The sequence shown here is derived from an EMBL/GenBank/DDBJ whole genome shotgun (WGS) entry which is preliminary data.</text>
</comment>
<dbReference type="EMBL" id="CAJVCH010571011">
    <property type="protein sequence ID" value="CAG7836402.1"/>
    <property type="molecule type" value="Genomic_DNA"/>
</dbReference>
<reference evidence="2" key="1">
    <citation type="submission" date="2021-06" db="EMBL/GenBank/DDBJ databases">
        <authorList>
            <person name="Hodson N. C."/>
            <person name="Mongue J. A."/>
            <person name="Jaron S. K."/>
        </authorList>
    </citation>
    <scope>NUCLEOTIDE SEQUENCE</scope>
</reference>
<evidence type="ECO:0000313" key="3">
    <source>
        <dbReference type="Proteomes" id="UP000708208"/>
    </source>
</evidence>
<protein>
    <submittedName>
        <fullName evidence="2">Uncharacterized protein</fullName>
    </submittedName>
</protein>
<sequence length="86" mass="9589">MCSGSKETNLSVPCHSPQRNFSKEQSGISESFLPADTVYLEEDQKITLSNQLCFPSGPLRENNEAAYSFCDRSSEVDEIVTNDHQT</sequence>
<accession>A0A8J2LHH1</accession>
<organism evidence="2 3">
    <name type="scientific">Allacma fusca</name>
    <dbReference type="NCBI Taxonomy" id="39272"/>
    <lineage>
        <taxon>Eukaryota</taxon>
        <taxon>Metazoa</taxon>
        <taxon>Ecdysozoa</taxon>
        <taxon>Arthropoda</taxon>
        <taxon>Hexapoda</taxon>
        <taxon>Collembola</taxon>
        <taxon>Symphypleona</taxon>
        <taxon>Sminthuridae</taxon>
        <taxon>Allacma</taxon>
    </lineage>
</organism>
<gene>
    <name evidence="2" type="ORF">AFUS01_LOCUS45649</name>
</gene>
<keyword evidence="3" id="KW-1185">Reference proteome</keyword>
<evidence type="ECO:0000313" key="2">
    <source>
        <dbReference type="EMBL" id="CAG7836402.1"/>
    </source>
</evidence>
<proteinExistence type="predicted"/>
<evidence type="ECO:0000256" key="1">
    <source>
        <dbReference type="SAM" id="MobiDB-lite"/>
    </source>
</evidence>